<evidence type="ECO:0000313" key="3">
    <source>
        <dbReference type="EMBL" id="CAF0796489.1"/>
    </source>
</evidence>
<proteinExistence type="predicted"/>
<protein>
    <recommendedName>
        <fullName evidence="8">Phosphoglycerate mutase</fullName>
    </recommendedName>
</protein>
<dbReference type="AlphaFoldDB" id="A0A813SKP9"/>
<dbReference type="InterPro" id="IPR013078">
    <property type="entry name" value="His_Pase_superF_clade-1"/>
</dbReference>
<dbReference type="Proteomes" id="UP000663882">
    <property type="component" value="Unassembled WGS sequence"/>
</dbReference>
<dbReference type="PANTHER" id="PTHR47927">
    <property type="entry name" value="PUTATIVE-RELATED"/>
    <property type="match status" value="1"/>
</dbReference>
<dbReference type="Pfam" id="PF00300">
    <property type="entry name" value="His_Phos_1"/>
    <property type="match status" value="1"/>
</dbReference>
<feature type="active site" description="Tele-phosphohistidine intermediate" evidence="1">
    <location>
        <position position="15"/>
    </location>
</feature>
<dbReference type="EMBL" id="CAJOBD010001892">
    <property type="protein sequence ID" value="CAF3839146.1"/>
    <property type="molecule type" value="Genomic_DNA"/>
</dbReference>
<evidence type="ECO:0000256" key="1">
    <source>
        <dbReference type="PIRSR" id="PIRSR613078-1"/>
    </source>
</evidence>
<dbReference type="Proteomes" id="UP000663823">
    <property type="component" value="Unassembled WGS sequence"/>
</dbReference>
<dbReference type="EMBL" id="CAJNOT010000173">
    <property type="protein sequence ID" value="CAF0877981.1"/>
    <property type="molecule type" value="Genomic_DNA"/>
</dbReference>
<dbReference type="SUPFAM" id="SSF53254">
    <property type="entry name" value="Phosphoglycerate mutase-like"/>
    <property type="match status" value="1"/>
</dbReference>
<dbReference type="Proteomes" id="UP000663836">
    <property type="component" value="Unassembled WGS sequence"/>
</dbReference>
<gene>
    <name evidence="5" type="ORF">JBS370_LOCUS17540</name>
    <name evidence="6" type="ORF">OTI717_LOCUS24705</name>
    <name evidence="3" type="ORF">RFH988_LOCUS3694</name>
    <name evidence="4" type="ORF">ZHD862_LOCUS6233</name>
</gene>
<feature type="active site" description="Proton donor/acceptor" evidence="1">
    <location>
        <position position="95"/>
    </location>
</feature>
<evidence type="ECO:0000313" key="6">
    <source>
        <dbReference type="EMBL" id="CAF3918733.1"/>
    </source>
</evidence>
<dbReference type="Proteomes" id="UP000663864">
    <property type="component" value="Unassembled WGS sequence"/>
</dbReference>
<feature type="binding site" evidence="2">
    <location>
        <position position="68"/>
    </location>
    <ligand>
        <name>substrate</name>
    </ligand>
</feature>
<evidence type="ECO:0000313" key="4">
    <source>
        <dbReference type="EMBL" id="CAF0877981.1"/>
    </source>
</evidence>
<name>A0A813SKP9_9BILA</name>
<feature type="binding site" evidence="2">
    <location>
        <begin position="14"/>
        <end position="21"/>
    </location>
    <ligand>
        <name>substrate</name>
    </ligand>
</feature>
<dbReference type="PANTHER" id="PTHR47927:SF2">
    <property type="entry name" value="PHOSPHOGLYCERATE MUTASE FAMILY PROTEIN"/>
    <property type="match status" value="1"/>
</dbReference>
<reference evidence="3" key="1">
    <citation type="submission" date="2021-02" db="EMBL/GenBank/DDBJ databases">
        <authorList>
            <person name="Nowell W R."/>
        </authorList>
    </citation>
    <scope>NUCLEOTIDE SEQUENCE</scope>
</reference>
<evidence type="ECO:0008006" key="8">
    <source>
        <dbReference type="Google" id="ProtNLM"/>
    </source>
</evidence>
<accession>A0A813SKP9</accession>
<dbReference type="InterPro" id="IPR029033">
    <property type="entry name" value="His_PPase_superfam"/>
</dbReference>
<sequence>MLPKPFQVRLYIIRHAESEINAASTHICGQSVPCMLSSLGNEQAILLGKRLKYQNIKFDSVLCSTAVRAQQTAEIALKTMNIDTSKLIISSELLEQSQGSWEGMSRALAFTPEVIQQWNELHFEFCPPNGESKRMVQKRALAYLEPIIERAKNQSLRENRGISIGIFTHGNLIRSILQYYLQSNPKYAWLIQQNNTSINEILLNENGISVVKINDDSHLRFFIPEIHSESLDNNDYEQINS</sequence>
<dbReference type="SMART" id="SM00855">
    <property type="entry name" value="PGAM"/>
    <property type="match status" value="1"/>
</dbReference>
<organism evidence="3 7">
    <name type="scientific">Rotaria sordida</name>
    <dbReference type="NCBI Taxonomy" id="392033"/>
    <lineage>
        <taxon>Eukaryota</taxon>
        <taxon>Metazoa</taxon>
        <taxon>Spiralia</taxon>
        <taxon>Gnathifera</taxon>
        <taxon>Rotifera</taxon>
        <taxon>Eurotatoria</taxon>
        <taxon>Bdelloidea</taxon>
        <taxon>Philodinida</taxon>
        <taxon>Philodinidae</taxon>
        <taxon>Rotaria</taxon>
    </lineage>
</organism>
<dbReference type="Gene3D" id="3.40.50.1240">
    <property type="entry name" value="Phosphoglycerate mutase-like"/>
    <property type="match status" value="1"/>
</dbReference>
<evidence type="ECO:0000256" key="2">
    <source>
        <dbReference type="PIRSR" id="PIRSR613078-2"/>
    </source>
</evidence>
<comment type="caution">
    <text evidence="3">The sequence shown here is derived from an EMBL/GenBank/DDBJ whole genome shotgun (WGS) entry which is preliminary data.</text>
</comment>
<dbReference type="CDD" id="cd07067">
    <property type="entry name" value="HP_PGM_like"/>
    <property type="match status" value="1"/>
</dbReference>
<evidence type="ECO:0000313" key="5">
    <source>
        <dbReference type="EMBL" id="CAF3839146.1"/>
    </source>
</evidence>
<dbReference type="EMBL" id="CAJNOO010000091">
    <property type="protein sequence ID" value="CAF0796489.1"/>
    <property type="molecule type" value="Genomic_DNA"/>
</dbReference>
<evidence type="ECO:0000313" key="7">
    <source>
        <dbReference type="Proteomes" id="UP000663882"/>
    </source>
</evidence>
<dbReference type="OrthoDB" id="354304at2759"/>
<dbReference type="EMBL" id="CAJOAX010004729">
    <property type="protein sequence ID" value="CAF3918733.1"/>
    <property type="molecule type" value="Genomic_DNA"/>
</dbReference>